<dbReference type="RefSeq" id="WP_016185468.1">
    <property type="nucleotide sequence ID" value="NZ_ASWO01000005.1"/>
</dbReference>
<evidence type="ECO:0000256" key="3">
    <source>
        <dbReference type="ARBA" id="ARBA00011738"/>
    </source>
</evidence>
<comment type="subunit">
    <text evidence="3 9">Homodimer.</text>
</comment>
<keyword evidence="15" id="KW-1185">Reference proteome</keyword>
<feature type="binding site" evidence="9 11">
    <location>
        <position position="10"/>
    </location>
    <ligand>
        <name>substrate</name>
    </ligand>
</feature>
<evidence type="ECO:0000256" key="1">
    <source>
        <dbReference type="ARBA" id="ARBA00002356"/>
    </source>
</evidence>
<feature type="binding site" evidence="9 11">
    <location>
        <position position="33"/>
    </location>
    <ligand>
        <name>substrate</name>
    </ligand>
</feature>
<feature type="binding site" evidence="9 11">
    <location>
        <position position="212"/>
    </location>
    <ligand>
        <name>substrate</name>
    </ligand>
</feature>
<dbReference type="EMBL" id="ASWO01000005">
    <property type="protein sequence ID" value="EOT83937.1"/>
    <property type="molecule type" value="Genomic_DNA"/>
</dbReference>
<dbReference type="STRING" id="1140003.OMY_01016"/>
<accession>S0NR36</accession>
<feature type="domain" description="Orotidine 5'-phosphate decarboxylase" evidence="13">
    <location>
        <begin position="4"/>
        <end position="228"/>
    </location>
</feature>
<comment type="caution">
    <text evidence="14">The sequence shown here is derived from an EMBL/GenBank/DDBJ whole genome shotgun (WGS) entry which is preliminary data.</text>
</comment>
<dbReference type="SUPFAM" id="SSF51366">
    <property type="entry name" value="Ribulose-phoshate binding barrel"/>
    <property type="match status" value="1"/>
</dbReference>
<evidence type="ECO:0000313" key="15">
    <source>
        <dbReference type="Proteomes" id="UP000015961"/>
    </source>
</evidence>
<evidence type="ECO:0000256" key="10">
    <source>
        <dbReference type="PIRSR" id="PIRSR614732-1"/>
    </source>
</evidence>
<reference evidence="14 15" key="1">
    <citation type="submission" date="2013-03" db="EMBL/GenBank/DDBJ databases">
        <title>The Genome Sequence of Enterococcus sulfureus ATCC_49903 (PacBio/Illumina hybrid assembly).</title>
        <authorList>
            <consortium name="The Broad Institute Genomics Platform"/>
            <consortium name="The Broad Institute Genome Sequencing Center for Infectious Disease"/>
            <person name="Earl A."/>
            <person name="Russ C."/>
            <person name="Gilmore M."/>
            <person name="Surin D."/>
            <person name="Walker B."/>
            <person name="Young S."/>
            <person name="Zeng Q."/>
            <person name="Gargeya S."/>
            <person name="Fitzgerald M."/>
            <person name="Haas B."/>
            <person name="Abouelleil A."/>
            <person name="Allen A.W."/>
            <person name="Alvarado L."/>
            <person name="Arachchi H.M."/>
            <person name="Berlin A.M."/>
            <person name="Chapman S.B."/>
            <person name="Gainer-Dewar J."/>
            <person name="Goldberg J."/>
            <person name="Griggs A."/>
            <person name="Gujja S."/>
            <person name="Hansen M."/>
            <person name="Howarth C."/>
            <person name="Imamovic A."/>
            <person name="Ireland A."/>
            <person name="Larimer J."/>
            <person name="McCowan C."/>
            <person name="Murphy C."/>
            <person name="Pearson M."/>
            <person name="Poon T.W."/>
            <person name="Priest M."/>
            <person name="Roberts A."/>
            <person name="Saif S."/>
            <person name="Shea T."/>
            <person name="Sisk P."/>
            <person name="Sykes S."/>
            <person name="Wortman J."/>
            <person name="Nusbaum C."/>
            <person name="Birren B."/>
        </authorList>
    </citation>
    <scope>NUCLEOTIDE SEQUENCE [LARGE SCALE GENOMIC DNA]</scope>
    <source>
        <strain evidence="14 15">ATCC 49903</strain>
    </source>
</reference>
<evidence type="ECO:0000256" key="4">
    <source>
        <dbReference type="ARBA" id="ARBA00022793"/>
    </source>
</evidence>
<gene>
    <name evidence="9" type="primary">pyrF</name>
    <name evidence="14" type="ORF">I573_01662</name>
</gene>
<dbReference type="Gene3D" id="3.20.20.70">
    <property type="entry name" value="Aldolase class I"/>
    <property type="match status" value="1"/>
</dbReference>
<evidence type="ECO:0000256" key="11">
    <source>
        <dbReference type="PIRSR" id="PIRSR614732-2"/>
    </source>
</evidence>
<feature type="binding site" evidence="9">
    <location>
        <begin position="60"/>
        <end position="69"/>
    </location>
    <ligand>
        <name>substrate</name>
    </ligand>
</feature>
<comment type="function">
    <text evidence="1 9">Catalyzes the decarboxylation of orotidine 5'-monophosphate (OMP) to uridine 5'-monophosphate (UMP).</text>
</comment>
<dbReference type="Proteomes" id="UP000015961">
    <property type="component" value="Unassembled WGS sequence"/>
</dbReference>
<dbReference type="NCBIfam" id="TIGR01740">
    <property type="entry name" value="pyrF"/>
    <property type="match status" value="1"/>
</dbReference>
<dbReference type="Pfam" id="PF00215">
    <property type="entry name" value="OMPdecase"/>
    <property type="match status" value="1"/>
</dbReference>
<dbReference type="InterPro" id="IPR047596">
    <property type="entry name" value="OMPdecase_bac"/>
</dbReference>
<evidence type="ECO:0000256" key="2">
    <source>
        <dbReference type="ARBA" id="ARBA00004861"/>
    </source>
</evidence>
<protein>
    <recommendedName>
        <fullName evidence="9">Orotidine 5'-phosphate decarboxylase</fullName>
        <ecNumber evidence="9">4.1.1.23</ecNumber>
    </recommendedName>
    <alternativeName>
        <fullName evidence="9">OMP decarboxylase</fullName>
        <shortName evidence="9">OMPDCase</shortName>
        <shortName evidence="9">OMPdecase</shortName>
    </alternativeName>
</protein>
<evidence type="ECO:0000256" key="9">
    <source>
        <dbReference type="HAMAP-Rule" id="MF_01200"/>
    </source>
</evidence>
<dbReference type="PANTHER" id="PTHR32119:SF2">
    <property type="entry name" value="OROTIDINE 5'-PHOSPHATE DECARBOXYLASE"/>
    <property type="match status" value="1"/>
</dbReference>
<evidence type="ECO:0000256" key="7">
    <source>
        <dbReference type="ARBA" id="ARBA00049157"/>
    </source>
</evidence>
<organism evidence="14 15">
    <name type="scientific">Enterococcus sulfureus ATCC 49903</name>
    <dbReference type="NCBI Taxonomy" id="1140003"/>
    <lineage>
        <taxon>Bacteria</taxon>
        <taxon>Bacillati</taxon>
        <taxon>Bacillota</taxon>
        <taxon>Bacilli</taxon>
        <taxon>Lactobacillales</taxon>
        <taxon>Enterococcaceae</taxon>
        <taxon>Enterococcus</taxon>
    </lineage>
</organism>
<dbReference type="PATRIC" id="fig|1140003.3.peg.973"/>
<evidence type="ECO:0000256" key="6">
    <source>
        <dbReference type="ARBA" id="ARBA00023239"/>
    </source>
</evidence>
<dbReference type="GO" id="GO:0006207">
    <property type="term" value="P:'de novo' pyrimidine nucleobase biosynthetic process"/>
    <property type="evidence" value="ECO:0007669"/>
    <property type="project" value="InterPro"/>
</dbReference>
<proteinExistence type="inferred from homology"/>
<dbReference type="InterPro" id="IPR011060">
    <property type="entry name" value="RibuloseP-bd_barrel"/>
</dbReference>
<dbReference type="PANTHER" id="PTHR32119">
    <property type="entry name" value="OROTIDINE 5'-PHOSPHATE DECARBOXYLASE"/>
    <property type="match status" value="1"/>
</dbReference>
<feature type="active site" description="Proton donor" evidence="9">
    <location>
        <position position="62"/>
    </location>
</feature>
<dbReference type="EC" id="4.1.1.23" evidence="9"/>
<dbReference type="InterPro" id="IPR014732">
    <property type="entry name" value="OMPdecase"/>
</dbReference>
<keyword evidence="6 9" id="KW-0456">Lyase</keyword>
<dbReference type="AlphaFoldDB" id="S0NR36"/>
<evidence type="ECO:0000256" key="8">
    <source>
        <dbReference type="ARBA" id="ARBA00061012"/>
    </source>
</evidence>
<dbReference type="InterPro" id="IPR018089">
    <property type="entry name" value="OMPdecase_AS"/>
</dbReference>
<evidence type="ECO:0000256" key="5">
    <source>
        <dbReference type="ARBA" id="ARBA00022975"/>
    </source>
</evidence>
<dbReference type="GO" id="GO:0004590">
    <property type="term" value="F:orotidine-5'-phosphate decarboxylase activity"/>
    <property type="evidence" value="ECO:0007669"/>
    <property type="project" value="UniProtKB-UniRule"/>
</dbReference>
<dbReference type="InterPro" id="IPR013785">
    <property type="entry name" value="Aldolase_TIM"/>
</dbReference>
<evidence type="ECO:0000259" key="13">
    <source>
        <dbReference type="SMART" id="SM00934"/>
    </source>
</evidence>
<dbReference type="SMART" id="SM00934">
    <property type="entry name" value="OMPdecase"/>
    <property type="match status" value="1"/>
</dbReference>
<dbReference type="FunFam" id="3.20.20.70:FF:000015">
    <property type="entry name" value="Orotidine 5'-phosphate decarboxylase"/>
    <property type="match status" value="1"/>
</dbReference>
<feature type="active site" description="For OMPdecase activity" evidence="10">
    <location>
        <position position="62"/>
    </location>
</feature>
<dbReference type="GO" id="GO:0005829">
    <property type="term" value="C:cytosol"/>
    <property type="evidence" value="ECO:0007669"/>
    <property type="project" value="TreeGrafter"/>
</dbReference>
<dbReference type="UniPathway" id="UPA00070">
    <property type="reaction ID" value="UER00120"/>
</dbReference>
<comment type="similarity">
    <text evidence="8 9">Belongs to the OMP decarboxylase family. Type 1 subfamily.</text>
</comment>
<comment type="pathway">
    <text evidence="2 9 12">Pyrimidine metabolism; UMP biosynthesis via de novo pathway; UMP from orotate: step 2/2.</text>
</comment>
<dbReference type="OrthoDB" id="9806203at2"/>
<dbReference type="PROSITE" id="PS00156">
    <property type="entry name" value="OMPDECASE"/>
    <property type="match status" value="1"/>
</dbReference>
<keyword evidence="4 9" id="KW-0210">Decarboxylase</keyword>
<feature type="binding site" evidence="9 11">
    <location>
        <position position="183"/>
    </location>
    <ligand>
        <name>substrate</name>
    </ligand>
</feature>
<dbReference type="HAMAP" id="MF_01200_B">
    <property type="entry name" value="OMPdecase_type1_B"/>
    <property type="match status" value="1"/>
</dbReference>
<evidence type="ECO:0000313" key="14">
    <source>
        <dbReference type="EMBL" id="EOT83937.1"/>
    </source>
</evidence>
<dbReference type="eggNOG" id="COG0284">
    <property type="taxonomic scope" value="Bacteria"/>
</dbReference>
<sequence>MEKRPIIALDFATMEEVLQFLAHFPKEESLFLKVGMELFYAKGPDCIRTLRALGHDIFLDVKVHDIPNTAYHAMKSLGKLDIQMTNVHALGGIDMMHAAKEGLVEGAKTAVPKLIAVTQLTSTNNQMVHLEQKINQDVHESAYHLAKMTELSGLDGVVCSAQEAKTIHRLTTDAFLCVTPGIRLETDAIGDQKRVMTPKKARMNQADYIVVGRPITTKANPYQAYQTIQTQWSEVK</sequence>
<feature type="binding site" evidence="9 11">
    <location>
        <position position="192"/>
    </location>
    <ligand>
        <name>substrate</name>
    </ligand>
</feature>
<dbReference type="NCBIfam" id="NF001273">
    <property type="entry name" value="PRK00230.1"/>
    <property type="match status" value="1"/>
</dbReference>
<evidence type="ECO:0000256" key="12">
    <source>
        <dbReference type="RuleBase" id="RU000512"/>
    </source>
</evidence>
<feature type="binding site" evidence="9 11">
    <location>
        <position position="121"/>
    </location>
    <ligand>
        <name>substrate</name>
    </ligand>
</feature>
<dbReference type="InterPro" id="IPR001754">
    <property type="entry name" value="OMPdeCOase_dom"/>
</dbReference>
<comment type="catalytic activity">
    <reaction evidence="7 9 12">
        <text>orotidine 5'-phosphate + H(+) = UMP + CO2</text>
        <dbReference type="Rhea" id="RHEA:11596"/>
        <dbReference type="ChEBI" id="CHEBI:15378"/>
        <dbReference type="ChEBI" id="CHEBI:16526"/>
        <dbReference type="ChEBI" id="CHEBI:57538"/>
        <dbReference type="ChEBI" id="CHEBI:57865"/>
        <dbReference type="EC" id="4.1.1.23"/>
    </reaction>
</comment>
<dbReference type="GO" id="GO:0044205">
    <property type="term" value="P:'de novo' UMP biosynthetic process"/>
    <property type="evidence" value="ECO:0007669"/>
    <property type="project" value="UniProtKB-UniRule"/>
</dbReference>
<feature type="active site" description="For OMPdecase activity" evidence="10">
    <location>
        <position position="65"/>
    </location>
</feature>
<feature type="binding site" evidence="9 11">
    <location>
        <position position="213"/>
    </location>
    <ligand>
        <name>substrate</name>
    </ligand>
</feature>
<feature type="active site" description="For OMPdecase activity" evidence="10">
    <location>
        <position position="60"/>
    </location>
</feature>
<keyword evidence="5 9" id="KW-0665">Pyrimidine biosynthesis</keyword>
<dbReference type="CDD" id="cd04725">
    <property type="entry name" value="OMP_decarboxylase_like"/>
    <property type="match status" value="1"/>
</dbReference>
<name>S0NR36_9ENTE</name>